<feature type="compositionally biased region" description="Polar residues" evidence="4">
    <location>
        <begin position="125"/>
        <end position="146"/>
    </location>
</feature>
<comment type="caution">
    <text evidence="5">The sequence shown here is derived from an EMBL/GenBank/DDBJ whole genome shotgun (WGS) entry which is preliminary data.</text>
</comment>
<dbReference type="GeneID" id="36516561"/>
<feature type="compositionally biased region" description="Basic and acidic residues" evidence="4">
    <location>
        <begin position="109"/>
        <end position="120"/>
    </location>
</feature>
<keyword evidence="3" id="KW-0539">Nucleus</keyword>
<organism evidence="5 6">
    <name type="scientific">Wickerhamiella sorbophila</name>
    <dbReference type="NCBI Taxonomy" id="45607"/>
    <lineage>
        <taxon>Eukaryota</taxon>
        <taxon>Fungi</taxon>
        <taxon>Dikarya</taxon>
        <taxon>Ascomycota</taxon>
        <taxon>Saccharomycotina</taxon>
        <taxon>Dipodascomycetes</taxon>
        <taxon>Dipodascales</taxon>
        <taxon>Trichomonascaceae</taxon>
        <taxon>Wickerhamiella</taxon>
    </lineage>
</organism>
<sequence length="785" mass="88953">MAKTQRKRASQLKNRALNAFDIAVDDQEYIKGLRQQQDIDLDNFTDDRIRELLNGEVNSDDDEEIDSDEAIGSASDIEIDLNEDESDWGNSFDEADLVDLSQAWDMDESDKTGENNDTKDGVQANVESESETVPSASDSEAQSGDQSESDSELGFSDMESLDSEEEDNDALRDAVKKISGAKGRVGQRFDTHAGPENPFMMPSGQDKLSLDELTGTVKADLKLVKPKLTPKTLNVPLPQRIQSRADRGAAYGLAKDEVTKWEDTVKANRRAEHLSFPINAPPQHQLPSVFVASENKTSLEETVQKLLVQSSLADERAASAFEETAPSTLSFEELRQRRQELRYKRELMFREEQRAKRIKKIKSKSYRRVHKKERERERALLEAAGEISEDDEEEQMRKRALERASLKHKTTSKWAKRMIEHGMSKDAETRAEMEEMLRQGESMRQKVIGHSDESDAEEEDIFEFTKDEAPRKGVMGMKFMVDAENKQRDANRRMLEGSEDEAEFQNPGRKSYDPVAAADEELTAQAMADSDHGVPKGKIAHKRKQIGDEEVIIRREPTETRTAAEPEPEPETSENPWLAVSSHRSSSKFASVTKDSTQNERAAHRLKKAKKSRVEEENVEIDVADTLGGMVREGQMTLAQQDLVRRAFAGDDVAAEFQAEKEETVEADGTKEIDETLPGWGSWGGDGLAPKVRRIRKVTGVDEKRRKDYRKRDVIINEKVNKKNSRYTASAVPFPFENRAQYERSLQMPLGQEWQTKDTFQRQIKPRVLVKRGEVIEPIKAKHHS</sequence>
<dbReference type="Pfam" id="PF04615">
    <property type="entry name" value="Utp14"/>
    <property type="match status" value="1"/>
</dbReference>
<feature type="region of interest" description="Disordered" evidence="4">
    <location>
        <begin position="659"/>
        <end position="685"/>
    </location>
</feature>
<dbReference type="OrthoDB" id="277439at2759"/>
<evidence type="ECO:0000256" key="1">
    <source>
        <dbReference type="ARBA" id="ARBA00004604"/>
    </source>
</evidence>
<feature type="compositionally biased region" description="Polar residues" evidence="4">
    <location>
        <begin position="582"/>
        <end position="596"/>
    </location>
</feature>
<dbReference type="PANTHER" id="PTHR14150">
    <property type="entry name" value="U3 SMALL NUCLEOLAR RNA-ASSOCIATED PROTEIN 14"/>
    <property type="match status" value="1"/>
</dbReference>
<comment type="subcellular location">
    <subcellularLocation>
        <location evidence="1">Nucleus</location>
        <location evidence="1">Nucleolus</location>
    </subcellularLocation>
</comment>
<evidence type="ECO:0000313" key="6">
    <source>
        <dbReference type="Proteomes" id="UP000238350"/>
    </source>
</evidence>
<dbReference type="InterPro" id="IPR006709">
    <property type="entry name" value="SSU_processome_Utp14"/>
</dbReference>
<evidence type="ECO:0000256" key="4">
    <source>
        <dbReference type="SAM" id="MobiDB-lite"/>
    </source>
</evidence>
<proteinExistence type="predicted"/>
<feature type="compositionally biased region" description="Acidic residues" evidence="4">
    <location>
        <begin position="159"/>
        <end position="168"/>
    </location>
</feature>
<gene>
    <name evidence="5" type="ORF">B9G98_02813</name>
</gene>
<feature type="compositionally biased region" description="Acidic residues" evidence="4">
    <location>
        <begin position="58"/>
        <end position="69"/>
    </location>
</feature>
<dbReference type="AlphaFoldDB" id="A0A2T0FJM3"/>
<dbReference type="GO" id="GO:0032040">
    <property type="term" value="C:small-subunit processome"/>
    <property type="evidence" value="ECO:0007669"/>
    <property type="project" value="InterPro"/>
</dbReference>
<dbReference type="PANTHER" id="PTHR14150:SF12">
    <property type="entry name" value="U3 SMALL NUCLEOLAR RNA-ASSOCIATED PROTEIN 14 HOMOLOG A"/>
    <property type="match status" value="1"/>
</dbReference>
<evidence type="ECO:0000313" key="5">
    <source>
        <dbReference type="EMBL" id="PRT55193.1"/>
    </source>
</evidence>
<keyword evidence="2" id="KW-0597">Phosphoprotein</keyword>
<dbReference type="Proteomes" id="UP000238350">
    <property type="component" value="Unassembled WGS sequence"/>
</dbReference>
<evidence type="ECO:0000256" key="3">
    <source>
        <dbReference type="ARBA" id="ARBA00023242"/>
    </source>
</evidence>
<dbReference type="STRING" id="45607.A0A2T0FJM3"/>
<feature type="region of interest" description="Disordered" evidence="4">
    <location>
        <begin position="54"/>
        <end position="207"/>
    </location>
</feature>
<feature type="region of interest" description="Disordered" evidence="4">
    <location>
        <begin position="432"/>
        <end position="460"/>
    </location>
</feature>
<feature type="region of interest" description="Disordered" evidence="4">
    <location>
        <begin position="481"/>
        <end position="513"/>
    </location>
</feature>
<feature type="region of interest" description="Disordered" evidence="4">
    <location>
        <begin position="527"/>
        <end position="617"/>
    </location>
</feature>
<dbReference type="RefSeq" id="XP_024665138.1">
    <property type="nucleotide sequence ID" value="XM_024809370.1"/>
</dbReference>
<feature type="compositionally biased region" description="Basic and acidic residues" evidence="4">
    <location>
        <begin position="659"/>
        <end position="674"/>
    </location>
</feature>
<feature type="compositionally biased region" description="Basic and acidic residues" evidence="4">
    <location>
        <begin position="545"/>
        <end position="564"/>
    </location>
</feature>
<accession>A0A2T0FJM3</accession>
<keyword evidence="6" id="KW-1185">Reference proteome</keyword>
<name>A0A2T0FJM3_9ASCO</name>
<protein>
    <submittedName>
        <fullName evidence="5">U3 small nucleolar RNA-associated protein 14</fullName>
    </submittedName>
</protein>
<feature type="compositionally biased region" description="Basic and acidic residues" evidence="4">
    <location>
        <begin position="432"/>
        <end position="453"/>
    </location>
</feature>
<evidence type="ECO:0000256" key="2">
    <source>
        <dbReference type="ARBA" id="ARBA00022553"/>
    </source>
</evidence>
<reference evidence="5 6" key="1">
    <citation type="submission" date="2017-04" db="EMBL/GenBank/DDBJ databases">
        <title>Genome sequencing of [Candida] sorbophila.</title>
        <authorList>
            <person name="Ahn J.O."/>
        </authorList>
    </citation>
    <scope>NUCLEOTIDE SEQUENCE [LARGE SCALE GENOMIC DNA]</scope>
    <source>
        <strain evidence="5 6">DS02</strain>
    </source>
</reference>
<feature type="compositionally biased region" description="Basic and acidic residues" evidence="4">
    <location>
        <begin position="481"/>
        <end position="496"/>
    </location>
</feature>
<feature type="compositionally biased region" description="Acidic residues" evidence="4">
    <location>
        <begin position="77"/>
        <end position="97"/>
    </location>
</feature>
<dbReference type="GO" id="GO:0006364">
    <property type="term" value="P:rRNA processing"/>
    <property type="evidence" value="ECO:0007669"/>
    <property type="project" value="InterPro"/>
</dbReference>
<dbReference type="EMBL" id="NDIQ01000021">
    <property type="protein sequence ID" value="PRT55193.1"/>
    <property type="molecule type" value="Genomic_DNA"/>
</dbReference>